<protein>
    <submittedName>
        <fullName evidence="2">Uncharacterized protein</fullName>
    </submittedName>
</protein>
<organism evidence="2 3">
    <name type="scientific">Sesamum alatum</name>
    <dbReference type="NCBI Taxonomy" id="300844"/>
    <lineage>
        <taxon>Eukaryota</taxon>
        <taxon>Viridiplantae</taxon>
        <taxon>Streptophyta</taxon>
        <taxon>Embryophyta</taxon>
        <taxon>Tracheophyta</taxon>
        <taxon>Spermatophyta</taxon>
        <taxon>Magnoliopsida</taxon>
        <taxon>eudicotyledons</taxon>
        <taxon>Gunneridae</taxon>
        <taxon>Pentapetalae</taxon>
        <taxon>asterids</taxon>
        <taxon>lamiids</taxon>
        <taxon>Lamiales</taxon>
        <taxon>Pedaliaceae</taxon>
        <taxon>Sesamum</taxon>
    </lineage>
</organism>
<evidence type="ECO:0000313" key="3">
    <source>
        <dbReference type="Proteomes" id="UP001293254"/>
    </source>
</evidence>
<feature type="region of interest" description="Disordered" evidence="1">
    <location>
        <begin position="1"/>
        <end position="22"/>
    </location>
</feature>
<dbReference type="Proteomes" id="UP001293254">
    <property type="component" value="Unassembled WGS sequence"/>
</dbReference>
<proteinExistence type="predicted"/>
<accession>A0AAE1XQD9</accession>
<reference evidence="2" key="2">
    <citation type="journal article" date="2024" name="Plant">
        <title>Genomic evolution and insights into agronomic trait innovations of Sesamum species.</title>
        <authorList>
            <person name="Miao H."/>
            <person name="Wang L."/>
            <person name="Qu L."/>
            <person name="Liu H."/>
            <person name="Sun Y."/>
            <person name="Le M."/>
            <person name="Wang Q."/>
            <person name="Wei S."/>
            <person name="Zheng Y."/>
            <person name="Lin W."/>
            <person name="Duan Y."/>
            <person name="Cao H."/>
            <person name="Xiong S."/>
            <person name="Wang X."/>
            <person name="Wei L."/>
            <person name="Li C."/>
            <person name="Ma Q."/>
            <person name="Ju M."/>
            <person name="Zhao R."/>
            <person name="Li G."/>
            <person name="Mu C."/>
            <person name="Tian Q."/>
            <person name="Mei H."/>
            <person name="Zhang T."/>
            <person name="Gao T."/>
            <person name="Zhang H."/>
        </authorList>
    </citation>
    <scope>NUCLEOTIDE SEQUENCE</scope>
    <source>
        <strain evidence="2">3651</strain>
    </source>
</reference>
<dbReference type="AlphaFoldDB" id="A0AAE1XQD9"/>
<name>A0AAE1XQD9_9LAMI</name>
<comment type="caution">
    <text evidence="2">The sequence shown here is derived from an EMBL/GenBank/DDBJ whole genome shotgun (WGS) entry which is preliminary data.</text>
</comment>
<dbReference type="EMBL" id="JACGWO010000011">
    <property type="protein sequence ID" value="KAK4416130.1"/>
    <property type="molecule type" value="Genomic_DNA"/>
</dbReference>
<evidence type="ECO:0000313" key="2">
    <source>
        <dbReference type="EMBL" id="KAK4416130.1"/>
    </source>
</evidence>
<feature type="region of interest" description="Disordered" evidence="1">
    <location>
        <begin position="34"/>
        <end position="64"/>
    </location>
</feature>
<sequence>MNSCRESNCRDTENPGSNLRFNFGEDEAVLDTTYRPSAQQLSDVPHTDDNDQPTGKCIPRTKDDKLFNDSRSTNTMLLLKESCSGFHDQDYVEKIEEFQFYVDTVKKIAKPGCSPEMVEVALSSVSSLVKTLSFMSSGQYIHASL</sequence>
<evidence type="ECO:0000256" key="1">
    <source>
        <dbReference type="SAM" id="MobiDB-lite"/>
    </source>
</evidence>
<keyword evidence="3" id="KW-1185">Reference proteome</keyword>
<gene>
    <name evidence="2" type="ORF">Salat_2720400</name>
</gene>
<reference evidence="2" key="1">
    <citation type="submission" date="2020-06" db="EMBL/GenBank/DDBJ databases">
        <authorList>
            <person name="Li T."/>
            <person name="Hu X."/>
            <person name="Zhang T."/>
            <person name="Song X."/>
            <person name="Zhang H."/>
            <person name="Dai N."/>
            <person name="Sheng W."/>
            <person name="Hou X."/>
            <person name="Wei L."/>
        </authorList>
    </citation>
    <scope>NUCLEOTIDE SEQUENCE</scope>
    <source>
        <strain evidence="2">3651</strain>
        <tissue evidence="2">Leaf</tissue>
    </source>
</reference>